<evidence type="ECO:0000256" key="8">
    <source>
        <dbReference type="ARBA" id="ARBA00022694"/>
    </source>
</evidence>
<keyword evidence="9 15" id="KW-0479">Metal-binding</keyword>
<comment type="caution">
    <text evidence="18">The sequence shown here is derived from an EMBL/GenBank/DDBJ whole genome shotgun (WGS) entry which is preliminary data.</text>
</comment>
<dbReference type="Pfam" id="PF05253">
    <property type="entry name" value="zf-U11-48K"/>
    <property type="match status" value="1"/>
</dbReference>
<evidence type="ECO:0000256" key="3">
    <source>
        <dbReference type="ARBA" id="ARBA00012810"/>
    </source>
</evidence>
<evidence type="ECO:0000256" key="1">
    <source>
        <dbReference type="ARBA" id="ARBA00002267"/>
    </source>
</evidence>
<gene>
    <name evidence="18" type="ORF">TRICI_003348</name>
</gene>
<comment type="catalytic activity">
    <reaction evidence="13 15">
        <text>cytidine(4) in tRNA(Gly)(GCC) + S-adenosyl-L-methionine = 2'-O-methylcytidine(4) in tRNA(Gly)(GCC) + S-adenosyl-L-homocysteine + H(+)</text>
        <dbReference type="Rhea" id="RHEA:43192"/>
        <dbReference type="Rhea" id="RHEA-COMP:10399"/>
        <dbReference type="Rhea" id="RHEA-COMP:10400"/>
        <dbReference type="ChEBI" id="CHEBI:15378"/>
        <dbReference type="ChEBI" id="CHEBI:57856"/>
        <dbReference type="ChEBI" id="CHEBI:59789"/>
        <dbReference type="ChEBI" id="CHEBI:74495"/>
        <dbReference type="ChEBI" id="CHEBI:82748"/>
        <dbReference type="EC" id="2.1.1.225"/>
    </reaction>
</comment>
<dbReference type="GO" id="GO:0030488">
    <property type="term" value="P:tRNA methylation"/>
    <property type="evidence" value="ECO:0007669"/>
    <property type="project" value="InterPro"/>
</dbReference>
<sequence>MNLVGADASGRKRVLCPLCPQHTVWEDELKRHLAKCRKKPENRPLEPWRRVDINLVGQTPAQTLSRDDVDLASWADTLRKLYRDVVEREGETLETEILNHPGLEERLKQLENQKHAVQQASLIGHMEKHGFLDPRTTIIAEFGCGRGELSRYISRARALKDMDARQRFLLVDRAGPRMKFDNKLVKDYAEMRGEHNVGGVVYKRLKVDIKDIVVNAEMLQELELAHGDDSELVIVSKHLCGCATDLTLQLMLGQRPPQLRGSVIALCCRQLCSYETYPLAGRRWLQETAGVEGPEAFYAISRMTTWVLCGNRGLSDPENERLGHMARRVIDFGRLHALREAGYKNSRLVQYVDPQVSPENVCLIVEK</sequence>
<dbReference type="AlphaFoldDB" id="A0A642V482"/>
<evidence type="ECO:0000256" key="11">
    <source>
        <dbReference type="ARBA" id="ARBA00022833"/>
    </source>
</evidence>
<dbReference type="InterPro" id="IPR039044">
    <property type="entry name" value="Trm13"/>
</dbReference>
<dbReference type="EC" id="2.1.1.225" evidence="3 15"/>
<evidence type="ECO:0000256" key="6">
    <source>
        <dbReference type="ARBA" id="ARBA00022679"/>
    </source>
</evidence>
<comment type="function">
    <text evidence="1 15">tRNA methylase which 2'-O-methylates cytidine(4) in tRNA(Pro) and tRNA(Gly)(GCC), and adenosine(4) in tRNA(His).</text>
</comment>
<comment type="catalytic activity">
    <reaction evidence="12 15">
        <text>cytidine(4) in tRNA(Pro) + S-adenosyl-L-methionine = 2'-O-methylcytidine(4) in tRNA(Pro) + S-adenosyl-L-homocysteine + H(+)</text>
        <dbReference type="Rhea" id="RHEA:32767"/>
        <dbReference type="Rhea" id="RHEA-COMP:10397"/>
        <dbReference type="Rhea" id="RHEA-COMP:10398"/>
        <dbReference type="ChEBI" id="CHEBI:15378"/>
        <dbReference type="ChEBI" id="CHEBI:57856"/>
        <dbReference type="ChEBI" id="CHEBI:59789"/>
        <dbReference type="ChEBI" id="CHEBI:74495"/>
        <dbReference type="ChEBI" id="CHEBI:82748"/>
        <dbReference type="EC" id="2.1.1.225"/>
    </reaction>
</comment>
<keyword evidence="8 15" id="KW-0819">tRNA processing</keyword>
<evidence type="ECO:0000256" key="4">
    <source>
        <dbReference type="ARBA" id="ARBA00015883"/>
    </source>
</evidence>
<evidence type="ECO:0000256" key="13">
    <source>
        <dbReference type="ARBA" id="ARBA00048635"/>
    </source>
</evidence>
<feature type="domain" description="CHHC U11-48K-type" evidence="17">
    <location>
        <begin position="13"/>
        <end position="40"/>
    </location>
</feature>
<comment type="similarity">
    <text evidence="2 15">Belongs to the methyltransferase TRM13 family.</text>
</comment>
<dbReference type="EMBL" id="SWFS01000246">
    <property type="protein sequence ID" value="KAA8912805.1"/>
    <property type="molecule type" value="Genomic_DNA"/>
</dbReference>
<dbReference type="Proteomes" id="UP000761534">
    <property type="component" value="Unassembled WGS sequence"/>
</dbReference>
<evidence type="ECO:0000256" key="5">
    <source>
        <dbReference type="ARBA" id="ARBA00022603"/>
    </source>
</evidence>
<evidence type="ECO:0000313" key="18">
    <source>
        <dbReference type="EMBL" id="KAA8912805.1"/>
    </source>
</evidence>
<name>A0A642V482_9ASCO</name>
<evidence type="ECO:0000256" key="15">
    <source>
        <dbReference type="RuleBase" id="RU367103"/>
    </source>
</evidence>
<dbReference type="OrthoDB" id="258806at2759"/>
<evidence type="ECO:0000256" key="14">
    <source>
        <dbReference type="ARBA" id="ARBA00049393"/>
    </source>
</evidence>
<keyword evidence="6 15" id="KW-0808">Transferase</keyword>
<dbReference type="VEuPathDB" id="FungiDB:TRICI_003348"/>
<keyword evidence="11 15" id="KW-0862">Zinc</keyword>
<dbReference type="GO" id="GO:0106050">
    <property type="term" value="F:tRNA 2'-O-methyltransferase activity"/>
    <property type="evidence" value="ECO:0007669"/>
    <property type="project" value="UniProtKB-UniRule"/>
</dbReference>
<keyword evidence="10 15" id="KW-0863">Zinc-finger</keyword>
<keyword evidence="19" id="KW-1185">Reference proteome</keyword>
<dbReference type="PROSITE" id="PS51800">
    <property type="entry name" value="ZF_CHHC_U11_48K"/>
    <property type="match status" value="1"/>
</dbReference>
<keyword evidence="7 15" id="KW-0949">S-adenosyl-L-methionine</keyword>
<reference evidence="18" key="1">
    <citation type="journal article" date="2019" name="G3 (Bethesda)">
        <title>Genome Assemblies of Two Rare Opportunistic Yeast Pathogens: Diutina rugosa (syn. Candida rugosa) and Trichomonascus ciferrii (syn. Candida ciferrii).</title>
        <authorList>
            <person name="Mixao V."/>
            <person name="Saus E."/>
            <person name="Hansen A.P."/>
            <person name="Lass-Florl C."/>
            <person name="Gabaldon T."/>
        </authorList>
    </citation>
    <scope>NUCLEOTIDE SEQUENCE</scope>
    <source>
        <strain evidence="18">CBS 4856</strain>
    </source>
</reference>
<dbReference type="PANTHER" id="PTHR12998:SF0">
    <property type="entry name" value="TRNA:M(4)X MODIFICATION ENZYME TRM13 HOMOLOG"/>
    <property type="match status" value="1"/>
</dbReference>
<evidence type="ECO:0000259" key="17">
    <source>
        <dbReference type="PROSITE" id="PS51800"/>
    </source>
</evidence>
<proteinExistence type="inferred from homology"/>
<dbReference type="GO" id="GO:0008270">
    <property type="term" value="F:zinc ion binding"/>
    <property type="evidence" value="ECO:0007669"/>
    <property type="project" value="UniProtKB-KW"/>
</dbReference>
<accession>A0A642V482</accession>
<comment type="catalytic activity">
    <reaction evidence="14 15">
        <text>adenosine(4) in tRNA(His) + S-adenosyl-L-methionine = 2'-O-methyladenosine(4) in tRNA(His) + S-adenosyl-L-homocysteine + H(+)</text>
        <dbReference type="Rhea" id="RHEA:43196"/>
        <dbReference type="Rhea" id="RHEA-COMP:10401"/>
        <dbReference type="Rhea" id="RHEA-COMP:10402"/>
        <dbReference type="ChEBI" id="CHEBI:15378"/>
        <dbReference type="ChEBI" id="CHEBI:57856"/>
        <dbReference type="ChEBI" id="CHEBI:59789"/>
        <dbReference type="ChEBI" id="CHEBI:74411"/>
        <dbReference type="ChEBI" id="CHEBI:74477"/>
        <dbReference type="EC" id="2.1.1.225"/>
    </reaction>
</comment>
<dbReference type="Pfam" id="PF05206">
    <property type="entry name" value="TRM13"/>
    <property type="match status" value="2"/>
</dbReference>
<protein>
    <recommendedName>
        <fullName evidence="4 15">tRNA:m(4)X modification enzyme TRM13</fullName>
        <ecNumber evidence="3 15">2.1.1.225</ecNumber>
    </recommendedName>
</protein>
<evidence type="ECO:0000256" key="16">
    <source>
        <dbReference type="SAM" id="Coils"/>
    </source>
</evidence>
<dbReference type="PANTHER" id="PTHR12998">
    <property type="entry name" value="TRNA:M(4)X MODIFICATION ENZYME TRM13 HOMOLOG"/>
    <property type="match status" value="1"/>
</dbReference>
<evidence type="ECO:0000256" key="10">
    <source>
        <dbReference type="ARBA" id="ARBA00022771"/>
    </source>
</evidence>
<evidence type="ECO:0000313" key="19">
    <source>
        <dbReference type="Proteomes" id="UP000761534"/>
    </source>
</evidence>
<evidence type="ECO:0000256" key="7">
    <source>
        <dbReference type="ARBA" id="ARBA00022691"/>
    </source>
</evidence>
<dbReference type="InterPro" id="IPR007871">
    <property type="entry name" value="Methyltransferase_TRM13"/>
</dbReference>
<organism evidence="18 19">
    <name type="scientific">Trichomonascus ciferrii</name>
    <dbReference type="NCBI Taxonomy" id="44093"/>
    <lineage>
        <taxon>Eukaryota</taxon>
        <taxon>Fungi</taxon>
        <taxon>Dikarya</taxon>
        <taxon>Ascomycota</taxon>
        <taxon>Saccharomycotina</taxon>
        <taxon>Dipodascomycetes</taxon>
        <taxon>Dipodascales</taxon>
        <taxon>Trichomonascaceae</taxon>
        <taxon>Trichomonascus</taxon>
        <taxon>Trichomonascus ciferrii complex</taxon>
    </lineage>
</organism>
<evidence type="ECO:0000256" key="9">
    <source>
        <dbReference type="ARBA" id="ARBA00022723"/>
    </source>
</evidence>
<dbReference type="InterPro" id="IPR022776">
    <property type="entry name" value="TRM13/UPF0224_CHHC_Znf_dom"/>
</dbReference>
<evidence type="ECO:0000256" key="2">
    <source>
        <dbReference type="ARBA" id="ARBA00005265"/>
    </source>
</evidence>
<feature type="coiled-coil region" evidence="16">
    <location>
        <begin position="93"/>
        <end position="120"/>
    </location>
</feature>
<evidence type="ECO:0000256" key="12">
    <source>
        <dbReference type="ARBA" id="ARBA00048165"/>
    </source>
</evidence>
<keyword evidence="16" id="KW-0175">Coiled coil</keyword>
<keyword evidence="5 15" id="KW-0489">Methyltransferase</keyword>